<evidence type="ECO:0000313" key="2">
    <source>
        <dbReference type="EMBL" id="ROO87577.1"/>
    </source>
</evidence>
<evidence type="ECO:0000313" key="3">
    <source>
        <dbReference type="Proteomes" id="UP000272400"/>
    </source>
</evidence>
<sequence length="40" mass="4479">MSSSYLQSSRLTRRRGLMEPAAEAASDQACRTLRLPALRQ</sequence>
<dbReference type="RefSeq" id="WP_281280940.1">
    <property type="nucleotide sequence ID" value="NZ_RJKE01000001.1"/>
</dbReference>
<name>A0A3N1D209_9ACTN</name>
<gene>
    <name evidence="2" type="ORF">EDD29_5190</name>
</gene>
<dbReference type="Proteomes" id="UP000272400">
    <property type="component" value="Unassembled WGS sequence"/>
</dbReference>
<organism evidence="2 3">
    <name type="scientific">Actinocorallia herbida</name>
    <dbReference type="NCBI Taxonomy" id="58109"/>
    <lineage>
        <taxon>Bacteria</taxon>
        <taxon>Bacillati</taxon>
        <taxon>Actinomycetota</taxon>
        <taxon>Actinomycetes</taxon>
        <taxon>Streptosporangiales</taxon>
        <taxon>Thermomonosporaceae</taxon>
        <taxon>Actinocorallia</taxon>
    </lineage>
</organism>
<accession>A0A3N1D209</accession>
<proteinExistence type="predicted"/>
<protein>
    <submittedName>
        <fullName evidence="2">Uncharacterized protein</fullName>
    </submittedName>
</protein>
<dbReference type="AlphaFoldDB" id="A0A3N1D209"/>
<dbReference type="EMBL" id="RJKE01000001">
    <property type="protein sequence ID" value="ROO87577.1"/>
    <property type="molecule type" value="Genomic_DNA"/>
</dbReference>
<feature type="compositionally biased region" description="Polar residues" evidence="1">
    <location>
        <begin position="1"/>
        <end position="10"/>
    </location>
</feature>
<reference evidence="2 3" key="1">
    <citation type="submission" date="2018-11" db="EMBL/GenBank/DDBJ databases">
        <title>Sequencing the genomes of 1000 actinobacteria strains.</title>
        <authorList>
            <person name="Klenk H.-P."/>
        </authorList>
    </citation>
    <scope>NUCLEOTIDE SEQUENCE [LARGE SCALE GENOMIC DNA]</scope>
    <source>
        <strain evidence="2 3">DSM 44254</strain>
    </source>
</reference>
<comment type="caution">
    <text evidence="2">The sequence shown here is derived from an EMBL/GenBank/DDBJ whole genome shotgun (WGS) entry which is preliminary data.</text>
</comment>
<keyword evidence="3" id="KW-1185">Reference proteome</keyword>
<feature type="region of interest" description="Disordered" evidence="1">
    <location>
        <begin position="1"/>
        <end position="26"/>
    </location>
</feature>
<evidence type="ECO:0000256" key="1">
    <source>
        <dbReference type="SAM" id="MobiDB-lite"/>
    </source>
</evidence>